<keyword evidence="3" id="KW-1185">Reference proteome</keyword>
<gene>
    <name evidence="2" type="ORF">OCTVUL_1B030379</name>
</gene>
<sequence>MIESPLRVPDYLKQLTIKDARYLSGRAWAAVSTKIIANWWNRALGAAYPQPQQPEKEEFMGFIQEEIRAAEQRLEDHLEVPVTGLTGGRKQRKPYPQQRH</sequence>
<evidence type="ECO:0000256" key="1">
    <source>
        <dbReference type="SAM" id="MobiDB-lite"/>
    </source>
</evidence>
<evidence type="ECO:0000313" key="2">
    <source>
        <dbReference type="EMBL" id="CAI9715644.1"/>
    </source>
</evidence>
<feature type="region of interest" description="Disordered" evidence="1">
    <location>
        <begin position="78"/>
        <end position="100"/>
    </location>
</feature>
<dbReference type="AlphaFoldDB" id="A0AA36AGE7"/>
<protein>
    <submittedName>
        <fullName evidence="2">Uncharacterized protein</fullName>
    </submittedName>
</protein>
<feature type="compositionally biased region" description="Basic residues" evidence="1">
    <location>
        <begin position="89"/>
        <end position="100"/>
    </location>
</feature>
<name>A0AA36AGE7_OCTVU</name>
<dbReference type="Proteomes" id="UP001162480">
    <property type="component" value="Chromosome 1"/>
</dbReference>
<reference evidence="2" key="1">
    <citation type="submission" date="2023-08" db="EMBL/GenBank/DDBJ databases">
        <authorList>
            <person name="Alioto T."/>
            <person name="Alioto T."/>
            <person name="Gomez Garrido J."/>
        </authorList>
    </citation>
    <scope>NUCLEOTIDE SEQUENCE</scope>
</reference>
<proteinExistence type="predicted"/>
<dbReference type="EMBL" id="OX597814">
    <property type="protein sequence ID" value="CAI9715644.1"/>
    <property type="molecule type" value="Genomic_DNA"/>
</dbReference>
<evidence type="ECO:0000313" key="3">
    <source>
        <dbReference type="Proteomes" id="UP001162480"/>
    </source>
</evidence>
<organism evidence="2 3">
    <name type="scientific">Octopus vulgaris</name>
    <name type="common">Common octopus</name>
    <dbReference type="NCBI Taxonomy" id="6645"/>
    <lineage>
        <taxon>Eukaryota</taxon>
        <taxon>Metazoa</taxon>
        <taxon>Spiralia</taxon>
        <taxon>Lophotrochozoa</taxon>
        <taxon>Mollusca</taxon>
        <taxon>Cephalopoda</taxon>
        <taxon>Coleoidea</taxon>
        <taxon>Octopodiformes</taxon>
        <taxon>Octopoda</taxon>
        <taxon>Incirrata</taxon>
        <taxon>Octopodidae</taxon>
        <taxon>Octopus</taxon>
    </lineage>
</organism>
<accession>A0AA36AGE7</accession>